<reference evidence="4" key="1">
    <citation type="submission" date="2021-01" db="EMBL/GenBank/DDBJ databases">
        <authorList>
            <person name="Corre E."/>
            <person name="Pelletier E."/>
            <person name="Niang G."/>
            <person name="Scheremetjew M."/>
            <person name="Finn R."/>
            <person name="Kale V."/>
            <person name="Holt S."/>
            <person name="Cochrane G."/>
            <person name="Meng A."/>
            <person name="Brown T."/>
            <person name="Cohen L."/>
        </authorList>
    </citation>
    <scope>NUCLEOTIDE SEQUENCE</scope>
    <source>
        <strain evidence="4">CCMP441</strain>
    </source>
</reference>
<gene>
    <name evidence="4" type="ORF">HAND1043_LOCUS13524</name>
</gene>
<dbReference type="InterPro" id="IPR008978">
    <property type="entry name" value="HSP20-like_chaperone"/>
</dbReference>
<feature type="region of interest" description="Disordered" evidence="2">
    <location>
        <begin position="149"/>
        <end position="183"/>
    </location>
</feature>
<dbReference type="PANTHER" id="PTHR22932:SF1">
    <property type="entry name" value="CO-CHAPERONE PROTEIN DAF-41"/>
    <property type="match status" value="1"/>
</dbReference>
<dbReference type="GO" id="GO:0051131">
    <property type="term" value="P:chaperone-mediated protein complex assembly"/>
    <property type="evidence" value="ECO:0007669"/>
    <property type="project" value="TreeGrafter"/>
</dbReference>
<dbReference type="PROSITE" id="PS51203">
    <property type="entry name" value="CS"/>
    <property type="match status" value="1"/>
</dbReference>
<dbReference type="PANTHER" id="PTHR22932">
    <property type="entry name" value="TELOMERASE-BINDING PROTEIN P23 HSP90 CO-CHAPERONE"/>
    <property type="match status" value="1"/>
</dbReference>
<dbReference type="EMBL" id="HBFK01021847">
    <property type="protein sequence ID" value="CAD8747027.1"/>
    <property type="molecule type" value="Transcribed_RNA"/>
</dbReference>
<dbReference type="GO" id="GO:0006457">
    <property type="term" value="P:protein folding"/>
    <property type="evidence" value="ECO:0007669"/>
    <property type="project" value="TreeGrafter"/>
</dbReference>
<feature type="domain" description="CS" evidence="3">
    <location>
        <begin position="2"/>
        <end position="87"/>
    </location>
</feature>
<organism evidence="4">
    <name type="scientific">Hemiselmis andersenii</name>
    <name type="common">Cryptophyte alga</name>
    <dbReference type="NCBI Taxonomy" id="464988"/>
    <lineage>
        <taxon>Eukaryota</taxon>
        <taxon>Cryptophyceae</taxon>
        <taxon>Cryptomonadales</taxon>
        <taxon>Hemiselmidaceae</taxon>
        <taxon>Hemiselmis</taxon>
    </lineage>
</organism>
<name>A0A6T8LQ90_HEMAN</name>
<dbReference type="InterPro" id="IPR045250">
    <property type="entry name" value="p23-like"/>
</dbReference>
<evidence type="ECO:0000256" key="2">
    <source>
        <dbReference type="SAM" id="MobiDB-lite"/>
    </source>
</evidence>
<dbReference type="GO" id="GO:0005829">
    <property type="term" value="C:cytosol"/>
    <property type="evidence" value="ECO:0007669"/>
    <property type="project" value="TreeGrafter"/>
</dbReference>
<evidence type="ECO:0000313" key="4">
    <source>
        <dbReference type="EMBL" id="CAD8747027.1"/>
    </source>
</evidence>
<dbReference type="InterPro" id="IPR007052">
    <property type="entry name" value="CS_dom"/>
</dbReference>
<feature type="compositionally biased region" description="Acidic residues" evidence="2">
    <location>
        <begin position="161"/>
        <end position="183"/>
    </location>
</feature>
<accession>A0A6T8LQ90</accession>
<dbReference type="AlphaFoldDB" id="A0A6T8LQ90"/>
<evidence type="ECO:0000259" key="3">
    <source>
        <dbReference type="PROSITE" id="PS51203"/>
    </source>
</evidence>
<comment type="similarity">
    <text evidence="1">Belongs to the p23/wos2 family.</text>
</comment>
<dbReference type="Gene3D" id="2.60.40.790">
    <property type="match status" value="1"/>
</dbReference>
<dbReference type="GO" id="GO:0051879">
    <property type="term" value="F:Hsp90 protein binding"/>
    <property type="evidence" value="ECO:0007669"/>
    <property type="project" value="InterPro"/>
</dbReference>
<protein>
    <recommendedName>
        <fullName evidence="3">CS domain-containing protein</fullName>
    </recommendedName>
</protein>
<proteinExistence type="inferred from homology"/>
<dbReference type="SUPFAM" id="SSF49764">
    <property type="entry name" value="HSP20-like chaperones"/>
    <property type="match status" value="1"/>
</dbReference>
<dbReference type="Pfam" id="PF04969">
    <property type="entry name" value="CS"/>
    <property type="match status" value="1"/>
</dbReference>
<evidence type="ECO:0000256" key="1">
    <source>
        <dbReference type="ARBA" id="ARBA00025733"/>
    </source>
</evidence>
<dbReference type="GO" id="GO:0051087">
    <property type="term" value="F:protein-folding chaperone binding"/>
    <property type="evidence" value="ECO:0007669"/>
    <property type="project" value="TreeGrafter"/>
</dbReference>
<sequence>MTKAPNAKWAQRKDKIFLTINIPNLDPAKTKINVTPTNFSFTSDEWSLVFDTFGEVNPDECKWTIGARDVTVLLVRKEEGEYWDKLQKGAKIQNMTVDWDKWKDEDEVADDDDFDSSGMQGMGGGMPGMGGMGGGGMGGMDMAALQQMMGGMGGGAMPDMPDSDDEDDDDIPGLEADDGTPGK</sequence>
<dbReference type="GO" id="GO:0005634">
    <property type="term" value="C:nucleus"/>
    <property type="evidence" value="ECO:0007669"/>
    <property type="project" value="TreeGrafter"/>
</dbReference>